<gene>
    <name evidence="12" type="ORF">AB7A72_10825</name>
</gene>
<dbReference type="SMART" id="SM00382">
    <property type="entry name" value="AAA"/>
    <property type="match status" value="1"/>
</dbReference>
<proteinExistence type="predicted"/>
<dbReference type="PANTHER" id="PTHR15184:SF9">
    <property type="entry name" value="SPI-1 TYPE 3 SECRETION SYSTEM ATPASE"/>
    <property type="match status" value="1"/>
</dbReference>
<keyword evidence="6" id="KW-0653">Protein transport</keyword>
<dbReference type="Proteomes" id="UP001562178">
    <property type="component" value="Unassembled WGS sequence"/>
</dbReference>
<keyword evidence="4" id="KW-0547">Nucleotide-binding</keyword>
<evidence type="ECO:0000256" key="1">
    <source>
        <dbReference type="ARBA" id="ARBA00004496"/>
    </source>
</evidence>
<accession>A0ABV4B1Y6</accession>
<sequence length="481" mass="51508">MTAMPTLQLGFLQPYRKAVQQLEWTRRIGWVREMRGLAIEAQGPSATVGELCRILPRNSTSPHGQQGVIAEVVGLRGDLITLMPYGDLQGIAAGSEVVAMGRQSTFGVGPGLLGRIVDGFGQPLDQGPPPTVEQQRPLQAFPPNPMQRPRIHEVLRTGIRSLDGLLTIGSGQRVGIFAGSGVGKSTLLGMIARHVTADINVIALIGERGREVREFIDKQLGPQGLQRSVVVVATSDQPALARIRAAYAAITIAEYFRDAGKKVLLTMDSITRLAMARREVGLAAGEPPTARGYTPSVFAELPQLCERCGTAPSGGSITALLTVLVEGDDMNEPVADSLRSILDGHIVLSRHIAHEGRYPAIDVLRSASRLLPDLTNPEEQALIAETIKHLANLDRNRQLIDIGAYEKGNNLELDAAMALSDGLKSWLSQREGGVERAAAMRDLQAIVWPGRMPPAPAPRAATKFSYAIGNKGAVTAAKGAR</sequence>
<keyword evidence="13" id="KW-1185">Reference proteome</keyword>
<dbReference type="PROSITE" id="PS00152">
    <property type="entry name" value="ATPASE_ALPHA_BETA"/>
    <property type="match status" value="1"/>
</dbReference>
<evidence type="ECO:0000256" key="3">
    <source>
        <dbReference type="ARBA" id="ARBA00022490"/>
    </source>
</evidence>
<evidence type="ECO:0000259" key="11">
    <source>
        <dbReference type="SMART" id="SM00382"/>
    </source>
</evidence>
<dbReference type="InterPro" id="IPR005714">
    <property type="entry name" value="ATPase_T3SS_FliI/YscN"/>
</dbReference>
<keyword evidence="7" id="KW-1278">Translocase</keyword>
<evidence type="ECO:0000256" key="9">
    <source>
        <dbReference type="ARBA" id="ARBA00023196"/>
    </source>
</evidence>
<dbReference type="InterPro" id="IPR050053">
    <property type="entry name" value="ATPase_alpha/beta_chains"/>
</dbReference>
<dbReference type="PANTHER" id="PTHR15184">
    <property type="entry name" value="ATP SYNTHASE"/>
    <property type="match status" value="1"/>
</dbReference>
<keyword evidence="9" id="KW-0139">CF(1)</keyword>
<comment type="subcellular location">
    <subcellularLocation>
        <location evidence="1">Cytoplasm</location>
    </subcellularLocation>
</comment>
<dbReference type="SUPFAM" id="SSF52540">
    <property type="entry name" value="P-loop containing nucleoside triphosphate hydrolases"/>
    <property type="match status" value="1"/>
</dbReference>
<dbReference type="NCBIfam" id="TIGR01026">
    <property type="entry name" value="fliI_yscN"/>
    <property type="match status" value="1"/>
</dbReference>
<dbReference type="Gene3D" id="3.40.50.12240">
    <property type="match status" value="1"/>
</dbReference>
<keyword evidence="3" id="KW-0963">Cytoplasm</keyword>
<evidence type="ECO:0000256" key="6">
    <source>
        <dbReference type="ARBA" id="ARBA00022927"/>
    </source>
</evidence>
<protein>
    <submittedName>
        <fullName evidence="12">FliI/YscN family ATPase</fullName>
    </submittedName>
</protein>
<evidence type="ECO:0000256" key="8">
    <source>
        <dbReference type="ARBA" id="ARBA00023136"/>
    </source>
</evidence>
<dbReference type="RefSeq" id="WP_369459940.1">
    <property type="nucleotide sequence ID" value="NZ_JBGBDC010000004.1"/>
</dbReference>
<keyword evidence="8" id="KW-0472">Membrane</keyword>
<dbReference type="Pfam" id="PF00006">
    <property type="entry name" value="ATP-synt_ab"/>
    <property type="match status" value="1"/>
</dbReference>
<organism evidence="12 13">
    <name type="scientific">Comamonas sediminis</name>
    <dbReference type="NCBI Taxonomy" id="1783360"/>
    <lineage>
        <taxon>Bacteria</taxon>
        <taxon>Pseudomonadati</taxon>
        <taxon>Pseudomonadota</taxon>
        <taxon>Betaproteobacteria</taxon>
        <taxon>Burkholderiales</taxon>
        <taxon>Comamonadaceae</taxon>
        <taxon>Comamonas</taxon>
    </lineage>
</organism>
<comment type="catalytic activity">
    <reaction evidence="10">
        <text>ATP + H2O + cellular proteinSide 1 = ADP + phosphate + cellular proteinSide 2.</text>
        <dbReference type="EC" id="7.4.2.8"/>
    </reaction>
</comment>
<dbReference type="InterPro" id="IPR020003">
    <property type="entry name" value="ATPase_a/bsu_AS"/>
</dbReference>
<keyword evidence="2" id="KW-0813">Transport</keyword>
<reference evidence="12 13" key="1">
    <citation type="journal article" date="2016" name="Int. J. Syst. Evol. Microbiol.">
        <title>Description of Comamonas sediminis sp. nov., isolated from lagoon sediments.</title>
        <authorList>
            <person name="Subhash Y."/>
            <person name="Bang J.J."/>
            <person name="You T.H."/>
            <person name="Lee S.S."/>
        </authorList>
    </citation>
    <scope>NUCLEOTIDE SEQUENCE [LARGE SCALE GENOMIC DNA]</scope>
    <source>
        <strain evidence="12 13">JCM 31169</strain>
    </source>
</reference>
<dbReference type="InterPro" id="IPR003593">
    <property type="entry name" value="AAA+_ATPase"/>
</dbReference>
<keyword evidence="5" id="KW-0067">ATP-binding</keyword>
<dbReference type="Pfam" id="PF18269">
    <property type="entry name" value="T3SS_ATPase_C"/>
    <property type="match status" value="1"/>
</dbReference>
<dbReference type="CDD" id="cd01136">
    <property type="entry name" value="ATPase_flagellum-secretory_path_III"/>
    <property type="match status" value="1"/>
</dbReference>
<dbReference type="InterPro" id="IPR040627">
    <property type="entry name" value="T3SS_ATPase_C"/>
</dbReference>
<evidence type="ECO:0000256" key="2">
    <source>
        <dbReference type="ARBA" id="ARBA00022448"/>
    </source>
</evidence>
<name>A0ABV4B1Y6_9BURK</name>
<keyword evidence="9" id="KW-0066">ATP synthesis</keyword>
<evidence type="ECO:0000256" key="5">
    <source>
        <dbReference type="ARBA" id="ARBA00022840"/>
    </source>
</evidence>
<evidence type="ECO:0000256" key="4">
    <source>
        <dbReference type="ARBA" id="ARBA00022741"/>
    </source>
</evidence>
<dbReference type="InterPro" id="IPR027417">
    <property type="entry name" value="P-loop_NTPase"/>
</dbReference>
<feature type="domain" description="AAA+ ATPase" evidence="11">
    <location>
        <begin position="170"/>
        <end position="353"/>
    </location>
</feature>
<dbReference type="CDD" id="cd18117">
    <property type="entry name" value="ATP-synt_flagellum-secretory_path_III_N"/>
    <property type="match status" value="1"/>
</dbReference>
<evidence type="ECO:0000313" key="12">
    <source>
        <dbReference type="EMBL" id="MEY2251498.1"/>
    </source>
</evidence>
<dbReference type="EMBL" id="JBGBDC010000004">
    <property type="protein sequence ID" value="MEY2251498.1"/>
    <property type="molecule type" value="Genomic_DNA"/>
</dbReference>
<evidence type="ECO:0000256" key="7">
    <source>
        <dbReference type="ARBA" id="ARBA00022967"/>
    </source>
</evidence>
<dbReference type="InterPro" id="IPR000194">
    <property type="entry name" value="ATPase_F1/V1/A1_a/bsu_nucl-bd"/>
</dbReference>
<evidence type="ECO:0000313" key="13">
    <source>
        <dbReference type="Proteomes" id="UP001562178"/>
    </source>
</evidence>
<dbReference type="InterPro" id="IPR004100">
    <property type="entry name" value="ATPase_F1/V1/A1_a/bsu_N"/>
</dbReference>
<evidence type="ECO:0000256" key="10">
    <source>
        <dbReference type="ARBA" id="ARBA00034006"/>
    </source>
</evidence>
<dbReference type="Pfam" id="PF02874">
    <property type="entry name" value="ATP-synt_ab_N"/>
    <property type="match status" value="1"/>
</dbReference>
<comment type="caution">
    <text evidence="12">The sequence shown here is derived from an EMBL/GenBank/DDBJ whole genome shotgun (WGS) entry which is preliminary data.</text>
</comment>